<feature type="binding site" description="axial binding residue" evidence="6">
    <location>
        <position position="87"/>
    </location>
    <ligand>
        <name>heme c</name>
        <dbReference type="ChEBI" id="CHEBI:61717"/>
        <label>1</label>
    </ligand>
    <ligandPart>
        <name>Fe</name>
        <dbReference type="ChEBI" id="CHEBI:18248"/>
    </ligandPart>
</feature>
<dbReference type="Pfam" id="PF14522">
    <property type="entry name" value="Cytochrome_C7"/>
    <property type="match status" value="1"/>
</dbReference>
<dbReference type="Gene3D" id="3.90.10.10">
    <property type="entry name" value="Cytochrome C3"/>
    <property type="match status" value="1"/>
</dbReference>
<feature type="binding site" description="axial binding residue" evidence="6">
    <location>
        <position position="49"/>
    </location>
    <ligand>
        <name>heme c</name>
        <dbReference type="ChEBI" id="CHEBI:61717"/>
        <label>1</label>
    </ligand>
    <ligandPart>
        <name>Fe</name>
        <dbReference type="ChEBI" id="CHEBI:18248"/>
    </ligandPart>
</feature>
<evidence type="ECO:0000313" key="10">
    <source>
        <dbReference type="Proteomes" id="UP000190102"/>
    </source>
</evidence>
<dbReference type="Proteomes" id="UP000190102">
    <property type="component" value="Unassembled WGS sequence"/>
</dbReference>
<dbReference type="InterPro" id="IPR036280">
    <property type="entry name" value="Multihaem_cyt_sf"/>
</dbReference>
<dbReference type="InterPro" id="IPR029467">
    <property type="entry name" value="Cyt_c7-like"/>
</dbReference>
<keyword evidence="3 6" id="KW-0479">Metal-binding</keyword>
<feature type="domain" description="Cytochrome c7-like" evidence="8">
    <location>
        <begin position="34"/>
        <end position="88"/>
    </location>
</feature>
<evidence type="ECO:0000256" key="1">
    <source>
        <dbReference type="ARBA" id="ARBA00022448"/>
    </source>
</evidence>
<feature type="binding site" description="axial binding residue" evidence="6">
    <location>
        <position position="38"/>
    </location>
    <ligand>
        <name>heme c</name>
        <dbReference type="ChEBI" id="CHEBI:61717"/>
        <label>1</label>
    </ligand>
    <ligandPart>
        <name>Fe</name>
        <dbReference type="ChEBI" id="CHEBI:18248"/>
    </ligandPart>
</feature>
<feature type="signal peptide" evidence="7">
    <location>
        <begin position="1"/>
        <end position="20"/>
    </location>
</feature>
<evidence type="ECO:0000256" key="6">
    <source>
        <dbReference type="PIRSR" id="PIRSR602322-1"/>
    </source>
</evidence>
<organism evidence="9 10">
    <name type="scientific">Trichlorobacter thiogenes</name>
    <dbReference type="NCBI Taxonomy" id="115783"/>
    <lineage>
        <taxon>Bacteria</taxon>
        <taxon>Pseudomonadati</taxon>
        <taxon>Thermodesulfobacteriota</taxon>
        <taxon>Desulfuromonadia</taxon>
        <taxon>Geobacterales</taxon>
        <taxon>Geobacteraceae</taxon>
        <taxon>Trichlorobacter</taxon>
    </lineage>
</organism>
<sequence length="89" mass="9620">MKKAIIAMFAVVAFAGAAFAADSYEYKGGAMGKVTFPHKAHMKLGCAKCHEGAPKKIEMNKEVGHNKLCVKCHKAEKKGPQGCKDCHKK</sequence>
<dbReference type="OrthoDB" id="5421852at2"/>
<dbReference type="GO" id="GO:0020037">
    <property type="term" value="F:heme binding"/>
    <property type="evidence" value="ECO:0007669"/>
    <property type="project" value="InterPro"/>
</dbReference>
<evidence type="ECO:0000256" key="3">
    <source>
        <dbReference type="ARBA" id="ARBA00022723"/>
    </source>
</evidence>
<evidence type="ECO:0000256" key="4">
    <source>
        <dbReference type="ARBA" id="ARBA00022982"/>
    </source>
</evidence>
<evidence type="ECO:0000256" key="7">
    <source>
        <dbReference type="SAM" id="SignalP"/>
    </source>
</evidence>
<keyword evidence="5 6" id="KW-0408">Iron</keyword>
<dbReference type="SUPFAM" id="SSF48695">
    <property type="entry name" value="Multiheme cytochromes"/>
    <property type="match status" value="1"/>
</dbReference>
<reference evidence="10" key="1">
    <citation type="submission" date="2017-02" db="EMBL/GenBank/DDBJ databases">
        <authorList>
            <person name="Varghese N."/>
            <person name="Submissions S."/>
        </authorList>
    </citation>
    <scope>NUCLEOTIDE SEQUENCE [LARGE SCALE GENOMIC DNA]</scope>
    <source>
        <strain evidence="10">ATCC BAA-34</strain>
    </source>
</reference>
<evidence type="ECO:0000256" key="5">
    <source>
        <dbReference type="ARBA" id="ARBA00023004"/>
    </source>
</evidence>
<accession>A0A1T4MT09</accession>
<name>A0A1T4MT09_9BACT</name>
<dbReference type="AlphaFoldDB" id="A0A1T4MT09"/>
<keyword evidence="10" id="KW-1185">Reference proteome</keyword>
<dbReference type="EMBL" id="FUWR01000006">
    <property type="protein sequence ID" value="SJZ70240.1"/>
    <property type="molecule type" value="Genomic_DNA"/>
</dbReference>
<dbReference type="GO" id="GO:0046872">
    <property type="term" value="F:metal ion binding"/>
    <property type="evidence" value="ECO:0007669"/>
    <property type="project" value="UniProtKB-KW"/>
</dbReference>
<keyword evidence="7" id="KW-0732">Signal</keyword>
<gene>
    <name evidence="9" type="ORF">SAMN02745119_01394</name>
</gene>
<feature type="chain" id="PRO_5012210967" description="Cytochrome c7-like domain-containing protein" evidence="7">
    <location>
        <begin position="21"/>
        <end position="89"/>
    </location>
</feature>
<feature type="binding site" description="axial binding residue" evidence="6">
    <location>
        <position position="86"/>
    </location>
    <ligand>
        <name>heme c</name>
        <dbReference type="ChEBI" id="CHEBI:61717"/>
        <label>2</label>
    </ligand>
    <ligandPart>
        <name>Fe</name>
        <dbReference type="ChEBI" id="CHEBI:18248"/>
    </ligandPart>
</feature>
<dbReference type="RefSeq" id="WP_078789712.1">
    <property type="nucleotide sequence ID" value="NZ_FUWR01000006.1"/>
</dbReference>
<dbReference type="STRING" id="115783.SAMN02745119_01394"/>
<feature type="binding site" description="axial binding residue" evidence="6">
    <location>
        <position position="41"/>
    </location>
    <ligand>
        <name>heme c</name>
        <dbReference type="ChEBI" id="CHEBI:61717"/>
        <label>1</label>
    </ligand>
    <ligandPart>
        <name>Fe</name>
        <dbReference type="ChEBI" id="CHEBI:18248"/>
    </ligandPart>
</feature>
<evidence type="ECO:0000313" key="9">
    <source>
        <dbReference type="EMBL" id="SJZ70240.1"/>
    </source>
</evidence>
<feature type="binding site" description="axial binding residue" evidence="6">
    <location>
        <position position="83"/>
    </location>
    <ligand>
        <name>heme c</name>
        <dbReference type="ChEBI" id="CHEBI:61717"/>
        <label>1</label>
    </ligand>
    <ligandPart>
        <name>Fe</name>
        <dbReference type="ChEBI" id="CHEBI:18248"/>
    </ligandPart>
</feature>
<evidence type="ECO:0000256" key="2">
    <source>
        <dbReference type="ARBA" id="ARBA00022617"/>
    </source>
</evidence>
<protein>
    <recommendedName>
        <fullName evidence="8">Cytochrome c7-like domain-containing protein</fullName>
    </recommendedName>
</protein>
<dbReference type="PRINTS" id="PR00609">
    <property type="entry name" value="CYTOCHROMEC3"/>
</dbReference>
<feature type="binding site" description="axial binding residue" evidence="6">
    <location>
        <position position="46"/>
    </location>
    <ligand>
        <name>heme c</name>
        <dbReference type="ChEBI" id="CHEBI:61717"/>
        <label>1</label>
    </ligand>
    <ligandPart>
        <name>Fe</name>
        <dbReference type="ChEBI" id="CHEBI:18248"/>
    </ligandPart>
</feature>
<keyword evidence="1" id="KW-0813">Transport</keyword>
<dbReference type="InterPro" id="IPR002322">
    <property type="entry name" value="Cyt_c_III"/>
</dbReference>
<comment type="cofactor">
    <cofactor evidence="6">
        <name>heme c</name>
        <dbReference type="ChEBI" id="CHEBI:61717"/>
    </cofactor>
    <text evidence="6">Binds 4 heme c groups covalently per monomer.</text>
</comment>
<keyword evidence="2 6" id="KW-0349">Heme</keyword>
<evidence type="ECO:0000259" key="8">
    <source>
        <dbReference type="Pfam" id="PF14522"/>
    </source>
</evidence>
<dbReference type="GO" id="GO:0009055">
    <property type="term" value="F:electron transfer activity"/>
    <property type="evidence" value="ECO:0007669"/>
    <property type="project" value="InterPro"/>
</dbReference>
<proteinExistence type="predicted"/>
<feature type="binding site" description="axial binding residue" evidence="6">
    <location>
        <position position="50"/>
    </location>
    <ligand>
        <name>heme c</name>
        <dbReference type="ChEBI" id="CHEBI:61717"/>
        <label>1</label>
    </ligand>
    <ligandPart>
        <name>Fe</name>
        <dbReference type="ChEBI" id="CHEBI:18248"/>
    </ligandPart>
</feature>
<keyword evidence="4" id="KW-0249">Electron transport</keyword>